<protein>
    <submittedName>
        <fullName evidence="3">Chemotaxis response regulator</fullName>
    </submittedName>
</protein>
<accession>F7NDU9</accession>
<dbReference type="InterPro" id="IPR052048">
    <property type="entry name" value="ST_Response_Regulator"/>
</dbReference>
<evidence type="ECO:0000259" key="2">
    <source>
        <dbReference type="PROSITE" id="PS50110"/>
    </source>
</evidence>
<dbReference type="Gene3D" id="3.40.50.2300">
    <property type="match status" value="1"/>
</dbReference>
<dbReference type="SMART" id="SM00448">
    <property type="entry name" value="REC"/>
    <property type="match status" value="1"/>
</dbReference>
<comment type="caution">
    <text evidence="3">The sequence shown here is derived from an EMBL/GenBank/DDBJ whole genome shotgun (WGS) entry which is preliminary data.</text>
</comment>
<evidence type="ECO:0000256" key="1">
    <source>
        <dbReference type="PROSITE-ProRule" id="PRU00169"/>
    </source>
</evidence>
<organism evidence="3 4">
    <name type="scientific">Acetonema longum DSM 6540</name>
    <dbReference type="NCBI Taxonomy" id="1009370"/>
    <lineage>
        <taxon>Bacteria</taxon>
        <taxon>Bacillati</taxon>
        <taxon>Bacillota</taxon>
        <taxon>Negativicutes</taxon>
        <taxon>Acetonemataceae</taxon>
        <taxon>Acetonema</taxon>
    </lineage>
</organism>
<dbReference type="InterPro" id="IPR011006">
    <property type="entry name" value="CheY-like_superfamily"/>
</dbReference>
<keyword evidence="1" id="KW-0597">Phosphoprotein</keyword>
<proteinExistence type="predicted"/>
<keyword evidence="4" id="KW-1185">Reference proteome</keyword>
<dbReference type="AlphaFoldDB" id="F7NDU9"/>
<dbReference type="SUPFAM" id="SSF52172">
    <property type="entry name" value="CheY-like"/>
    <property type="match status" value="1"/>
</dbReference>
<sequence>MARILICDDSMFMRMLLGKLLKEAGYEIVAEAGDGNQAVQLYQQYKPDLVTMDITMSHLDGIGAAKKIHEIDPSARVVMVTAIGQKQVIEDANQAGASGFIIKPFAPQEVLRVVKSALED</sequence>
<evidence type="ECO:0000313" key="4">
    <source>
        <dbReference type="Proteomes" id="UP000003240"/>
    </source>
</evidence>
<reference evidence="3 4" key="1">
    <citation type="journal article" date="2011" name="EMBO J.">
        <title>Structural diversity of bacterial flagellar motors.</title>
        <authorList>
            <person name="Chen S."/>
            <person name="Beeby M."/>
            <person name="Murphy G.E."/>
            <person name="Leadbetter J.R."/>
            <person name="Hendrixson D.R."/>
            <person name="Briegel A."/>
            <person name="Li Z."/>
            <person name="Shi J."/>
            <person name="Tocheva E.I."/>
            <person name="Muller A."/>
            <person name="Dobro M.J."/>
            <person name="Jensen G.J."/>
        </authorList>
    </citation>
    <scope>NUCLEOTIDE SEQUENCE [LARGE SCALE GENOMIC DNA]</scope>
    <source>
        <strain evidence="3 4">DSM 6540</strain>
    </source>
</reference>
<dbReference type="PANTHER" id="PTHR43228">
    <property type="entry name" value="TWO-COMPONENT RESPONSE REGULATOR"/>
    <property type="match status" value="1"/>
</dbReference>
<dbReference type="GO" id="GO:0000160">
    <property type="term" value="P:phosphorelay signal transduction system"/>
    <property type="evidence" value="ECO:0007669"/>
    <property type="project" value="InterPro"/>
</dbReference>
<feature type="modified residue" description="4-aspartylphosphate" evidence="1">
    <location>
        <position position="53"/>
    </location>
</feature>
<dbReference type="OrthoDB" id="9790669at2"/>
<dbReference type="InterPro" id="IPR001789">
    <property type="entry name" value="Sig_transdc_resp-reg_receiver"/>
</dbReference>
<dbReference type="Proteomes" id="UP000003240">
    <property type="component" value="Unassembled WGS sequence"/>
</dbReference>
<feature type="domain" description="Response regulatory" evidence="2">
    <location>
        <begin position="3"/>
        <end position="118"/>
    </location>
</feature>
<dbReference type="PROSITE" id="PS50110">
    <property type="entry name" value="RESPONSE_REGULATORY"/>
    <property type="match status" value="1"/>
</dbReference>
<dbReference type="Pfam" id="PF00072">
    <property type="entry name" value="Response_reg"/>
    <property type="match status" value="1"/>
</dbReference>
<dbReference type="PANTHER" id="PTHR43228:SF1">
    <property type="entry name" value="TWO-COMPONENT RESPONSE REGULATOR ARR22"/>
    <property type="match status" value="1"/>
</dbReference>
<gene>
    <name evidence="3" type="ORF">ALO_01035</name>
</gene>
<dbReference type="eggNOG" id="COG2201">
    <property type="taxonomic scope" value="Bacteria"/>
</dbReference>
<dbReference type="RefSeq" id="WP_004091905.1">
    <property type="nucleotide sequence ID" value="NZ_AFGF01000013.1"/>
</dbReference>
<name>F7NDU9_9FIRM</name>
<evidence type="ECO:0000313" key="3">
    <source>
        <dbReference type="EMBL" id="EGO65764.1"/>
    </source>
</evidence>
<dbReference type="EMBL" id="AFGF01000013">
    <property type="protein sequence ID" value="EGO65764.1"/>
    <property type="molecule type" value="Genomic_DNA"/>
</dbReference>
<dbReference type="STRING" id="1009370.ALO_01035"/>